<feature type="transmembrane region" description="Helical" evidence="8">
    <location>
        <begin position="296"/>
        <end position="313"/>
    </location>
</feature>
<dbReference type="AlphaFoldDB" id="A0A0G1RLP2"/>
<keyword evidence="7 8" id="KW-0472">Membrane</keyword>
<gene>
    <name evidence="10" type="ORF">UX44_C0010G0010</name>
</gene>
<feature type="transmembrane region" description="Helical" evidence="8">
    <location>
        <begin position="348"/>
        <end position="366"/>
    </location>
</feature>
<feature type="domain" description="Glycosyltransferase RgtA/B/C/D-like" evidence="9">
    <location>
        <begin position="54"/>
        <end position="209"/>
    </location>
</feature>
<feature type="transmembrane region" description="Helical" evidence="8">
    <location>
        <begin position="319"/>
        <end position="336"/>
    </location>
</feature>
<evidence type="ECO:0000256" key="6">
    <source>
        <dbReference type="ARBA" id="ARBA00022989"/>
    </source>
</evidence>
<dbReference type="InterPro" id="IPR050297">
    <property type="entry name" value="LipidA_mod_glycosyltrf_83"/>
</dbReference>
<dbReference type="EMBL" id="LCMF01000010">
    <property type="protein sequence ID" value="KKU30893.1"/>
    <property type="molecule type" value="Genomic_DNA"/>
</dbReference>
<dbReference type="PANTHER" id="PTHR33908">
    <property type="entry name" value="MANNOSYLTRANSFERASE YKCB-RELATED"/>
    <property type="match status" value="1"/>
</dbReference>
<protein>
    <recommendedName>
        <fullName evidence="9">Glycosyltransferase RgtA/B/C/D-like domain-containing protein</fullName>
    </recommendedName>
</protein>
<keyword evidence="2" id="KW-1003">Cell membrane</keyword>
<keyword evidence="3" id="KW-0328">Glycosyltransferase</keyword>
<evidence type="ECO:0000259" key="9">
    <source>
        <dbReference type="Pfam" id="PF13231"/>
    </source>
</evidence>
<feature type="transmembrane region" description="Helical" evidence="8">
    <location>
        <begin position="205"/>
        <end position="228"/>
    </location>
</feature>
<evidence type="ECO:0000256" key="7">
    <source>
        <dbReference type="ARBA" id="ARBA00023136"/>
    </source>
</evidence>
<keyword evidence="5 8" id="KW-0812">Transmembrane</keyword>
<dbReference type="Proteomes" id="UP000034732">
    <property type="component" value="Unassembled WGS sequence"/>
</dbReference>
<feature type="transmembrane region" description="Helical" evidence="8">
    <location>
        <begin position="6"/>
        <end position="23"/>
    </location>
</feature>
<dbReference type="InterPro" id="IPR038731">
    <property type="entry name" value="RgtA/B/C-like"/>
</dbReference>
<evidence type="ECO:0000256" key="5">
    <source>
        <dbReference type="ARBA" id="ARBA00022692"/>
    </source>
</evidence>
<organism evidence="10 11">
    <name type="scientific">candidate division WWE3 bacterium GW2011_GWA1_46_21</name>
    <dbReference type="NCBI Taxonomy" id="1619107"/>
    <lineage>
        <taxon>Bacteria</taxon>
        <taxon>Katanobacteria</taxon>
    </lineage>
</organism>
<evidence type="ECO:0000256" key="8">
    <source>
        <dbReference type="SAM" id="Phobius"/>
    </source>
</evidence>
<evidence type="ECO:0000256" key="2">
    <source>
        <dbReference type="ARBA" id="ARBA00022475"/>
    </source>
</evidence>
<evidence type="ECO:0000313" key="11">
    <source>
        <dbReference type="Proteomes" id="UP000034732"/>
    </source>
</evidence>
<dbReference type="GO" id="GO:0005886">
    <property type="term" value="C:plasma membrane"/>
    <property type="evidence" value="ECO:0007669"/>
    <property type="project" value="UniProtKB-SubCell"/>
</dbReference>
<dbReference type="GO" id="GO:0009103">
    <property type="term" value="P:lipopolysaccharide biosynthetic process"/>
    <property type="evidence" value="ECO:0007669"/>
    <property type="project" value="UniProtKB-ARBA"/>
</dbReference>
<sequence>MTKTYLLLFFLLITSAVFTLYKLDHRSFFTDELVYFYSGEAIFKLGDFSLNTEVPPLGKYMAGVTQMLGGRSVFLLRTPFALTLLLSGLVTFFIIKSFLGSWWALFGSAVLLWSPFIFTETRMLMLEGPLLLLWLLFHLNFLLYIKHENRRHIVLAGVFFGLALATKIPSILLAPFSLLAIFVFKYIPARKIANRDLMDILSAGLALFASYFIVFLPQLIVTGAQGYLSHVKSIYDDYFVLRDQKGKIHFINDIAFIKSPVWYYFHFIIERYNPLLLVGAAIAPFSAFVQKSLFSYYWLLFLLISFSFNQVLGVKQVRYIAYFELPLVFLVVVLVYEIHKRFERTGKLLAVSLVLTLFLSRVAFAITETPTGYNALYKHMAEKTANFTNGERIYVFGSIRSSRWYFFGLQDNLFVSRKEQLDWEILDIEINTFRYLIFDKFEIMKEPETPFYAYARNNANNYDISYLNEFEIYTLKEAGARL</sequence>
<evidence type="ECO:0000256" key="4">
    <source>
        <dbReference type="ARBA" id="ARBA00022679"/>
    </source>
</evidence>
<feature type="transmembrane region" description="Helical" evidence="8">
    <location>
        <begin position="130"/>
        <end position="147"/>
    </location>
</feature>
<dbReference type="Pfam" id="PF13231">
    <property type="entry name" value="PMT_2"/>
    <property type="match status" value="1"/>
</dbReference>
<evidence type="ECO:0000256" key="3">
    <source>
        <dbReference type="ARBA" id="ARBA00022676"/>
    </source>
</evidence>
<comment type="subcellular location">
    <subcellularLocation>
        <location evidence="1">Cell membrane</location>
        <topology evidence="1">Multi-pass membrane protein</topology>
    </subcellularLocation>
</comment>
<feature type="transmembrane region" description="Helical" evidence="8">
    <location>
        <begin position="74"/>
        <end position="95"/>
    </location>
</feature>
<keyword evidence="4" id="KW-0808">Transferase</keyword>
<evidence type="ECO:0000313" key="10">
    <source>
        <dbReference type="EMBL" id="KKU30893.1"/>
    </source>
</evidence>
<dbReference type="GO" id="GO:0016763">
    <property type="term" value="F:pentosyltransferase activity"/>
    <property type="evidence" value="ECO:0007669"/>
    <property type="project" value="TreeGrafter"/>
</dbReference>
<proteinExistence type="predicted"/>
<reference evidence="10 11" key="1">
    <citation type="journal article" date="2015" name="Nature">
        <title>rRNA introns, odd ribosomes, and small enigmatic genomes across a large radiation of phyla.</title>
        <authorList>
            <person name="Brown C.T."/>
            <person name="Hug L.A."/>
            <person name="Thomas B.C."/>
            <person name="Sharon I."/>
            <person name="Castelle C.J."/>
            <person name="Singh A."/>
            <person name="Wilkins M.J."/>
            <person name="Williams K.H."/>
            <person name="Banfield J.F."/>
        </authorList>
    </citation>
    <scope>NUCLEOTIDE SEQUENCE [LARGE SCALE GENOMIC DNA]</scope>
</reference>
<feature type="transmembrane region" description="Helical" evidence="8">
    <location>
        <begin position="153"/>
        <end position="184"/>
    </location>
</feature>
<name>A0A0G1RLP2_UNCKA</name>
<keyword evidence="6 8" id="KW-1133">Transmembrane helix</keyword>
<evidence type="ECO:0000256" key="1">
    <source>
        <dbReference type="ARBA" id="ARBA00004651"/>
    </source>
</evidence>
<feature type="transmembrane region" description="Helical" evidence="8">
    <location>
        <begin position="101"/>
        <end position="118"/>
    </location>
</feature>
<dbReference type="PANTHER" id="PTHR33908:SF11">
    <property type="entry name" value="MEMBRANE PROTEIN"/>
    <property type="match status" value="1"/>
</dbReference>
<comment type="caution">
    <text evidence="10">The sequence shown here is derived from an EMBL/GenBank/DDBJ whole genome shotgun (WGS) entry which is preliminary data.</text>
</comment>
<accession>A0A0G1RLP2</accession>
<feature type="transmembrane region" description="Helical" evidence="8">
    <location>
        <begin position="272"/>
        <end position="289"/>
    </location>
</feature>